<gene>
    <name evidence="1" type="ORF">LHCIRMBIA104_00673</name>
</gene>
<evidence type="ECO:0000313" key="1">
    <source>
        <dbReference type="EMBL" id="CDI61003.1"/>
    </source>
</evidence>
<protein>
    <submittedName>
        <fullName evidence="1">Uncharacterized protein</fullName>
    </submittedName>
</protein>
<organism evidence="1">
    <name type="scientific">Lactobacillus helveticus CIRM-BIA 104</name>
    <dbReference type="NCBI Taxonomy" id="1226333"/>
    <lineage>
        <taxon>Bacteria</taxon>
        <taxon>Bacillati</taxon>
        <taxon>Bacillota</taxon>
        <taxon>Bacilli</taxon>
        <taxon>Lactobacillales</taxon>
        <taxon>Lactobacillaceae</taxon>
        <taxon>Lactobacillus</taxon>
    </lineage>
</organism>
<sequence>MKLTRGAS</sequence>
<reference evidence="1" key="1">
    <citation type="submission" date="2013-09" db="EMBL/GenBank/DDBJ databases">
        <title>Draft Genome Sequence of five Lactobacillus helveticus strains CIRM-BIA 101T, 103, 104, 951 and 953 isolated from milk product.</title>
        <authorList>
            <person name="Valence F."/>
            <person name="Chuat V."/>
            <person name="Ma L."/>
            <person name="Creno S."/>
            <person name="Falentin H."/>
            <person name="Lortal S."/>
            <person name="Bizet C."/>
            <person name="Clermont D."/>
            <person name="Loux V."/>
            <person name="Bouchier C."/>
            <person name="Cousin S."/>
        </authorList>
    </citation>
    <scope>NUCLEOTIDE SEQUENCE [LARGE SCALE GENOMIC DNA]</scope>
    <source>
        <strain evidence="1">CIRM-BIA 104</strain>
    </source>
</reference>
<accession>U6F9W6</accession>
<proteinExistence type="predicted"/>
<dbReference type="Proteomes" id="UP000017247">
    <property type="component" value="Unassembled WGS sequence"/>
</dbReference>
<comment type="caution">
    <text evidence="1">The sequence shown here is derived from an EMBL/GenBank/DDBJ whole genome shotgun (WGS) entry which is preliminary data.</text>
</comment>
<dbReference type="HOGENOM" id="CLU_3439431_0_0_9"/>
<dbReference type="EMBL" id="CBUL010000152">
    <property type="protein sequence ID" value="CDI61003.1"/>
    <property type="molecule type" value="Genomic_DNA"/>
</dbReference>
<name>U6F9W6_LACHE</name>